<name>A0A1I7XSP8_HETBA</name>
<protein>
    <submittedName>
        <fullName evidence="2">Ketoacyl_synth_N domain-containing protein</fullName>
    </submittedName>
</protein>
<dbReference type="WBParaSite" id="Hba_20763">
    <property type="protein sequence ID" value="Hba_20763"/>
    <property type="gene ID" value="Hba_20763"/>
</dbReference>
<dbReference type="Proteomes" id="UP000095283">
    <property type="component" value="Unplaced"/>
</dbReference>
<organism evidence="1 2">
    <name type="scientific">Heterorhabditis bacteriophora</name>
    <name type="common">Entomopathogenic nematode worm</name>
    <dbReference type="NCBI Taxonomy" id="37862"/>
    <lineage>
        <taxon>Eukaryota</taxon>
        <taxon>Metazoa</taxon>
        <taxon>Ecdysozoa</taxon>
        <taxon>Nematoda</taxon>
        <taxon>Chromadorea</taxon>
        <taxon>Rhabditida</taxon>
        <taxon>Rhabditina</taxon>
        <taxon>Rhabditomorpha</taxon>
        <taxon>Strongyloidea</taxon>
        <taxon>Heterorhabditidae</taxon>
        <taxon>Heterorhabditis</taxon>
    </lineage>
</organism>
<evidence type="ECO:0000313" key="2">
    <source>
        <dbReference type="WBParaSite" id="Hba_20763"/>
    </source>
</evidence>
<accession>A0A1I7XSP8</accession>
<sequence length="59" mass="6633">MRTCGMSTVPFVTRSSQMHDPRMMLPTNYIMLTSSTAAYMLIEGLHDMSHCDAVCFLSN</sequence>
<proteinExistence type="predicted"/>
<evidence type="ECO:0000313" key="1">
    <source>
        <dbReference type="Proteomes" id="UP000095283"/>
    </source>
</evidence>
<keyword evidence="1" id="KW-1185">Reference proteome</keyword>
<dbReference type="AlphaFoldDB" id="A0A1I7XSP8"/>
<reference evidence="2" key="1">
    <citation type="submission" date="2016-11" db="UniProtKB">
        <authorList>
            <consortium name="WormBaseParasite"/>
        </authorList>
    </citation>
    <scope>IDENTIFICATION</scope>
</reference>